<sequence length="94" mass="11591">MDNNSNLFRNLFDYNLRSLKIANLNYNKIRTITKRMFSDLLNLEELFLEENEIDQIEDNSFNELKYLFKCFEINLSQNYYAWKLFMTKKTYYNV</sequence>
<organism evidence="3 4">
    <name type="scientific">Brachionus plicatilis</name>
    <name type="common">Marine rotifer</name>
    <name type="synonym">Brachionus muelleri</name>
    <dbReference type="NCBI Taxonomy" id="10195"/>
    <lineage>
        <taxon>Eukaryota</taxon>
        <taxon>Metazoa</taxon>
        <taxon>Spiralia</taxon>
        <taxon>Gnathifera</taxon>
        <taxon>Rotifera</taxon>
        <taxon>Eurotatoria</taxon>
        <taxon>Monogononta</taxon>
        <taxon>Pseudotrocha</taxon>
        <taxon>Ploima</taxon>
        <taxon>Brachionidae</taxon>
        <taxon>Brachionus</taxon>
    </lineage>
</organism>
<keyword evidence="4" id="KW-1185">Reference proteome</keyword>
<evidence type="ECO:0000313" key="3">
    <source>
        <dbReference type="EMBL" id="RNA05976.1"/>
    </source>
</evidence>
<keyword evidence="1" id="KW-0433">Leucine-rich repeat</keyword>
<reference evidence="3 4" key="1">
    <citation type="journal article" date="2018" name="Sci. Rep.">
        <title>Genomic signatures of local adaptation to the degree of environmental predictability in rotifers.</title>
        <authorList>
            <person name="Franch-Gras L."/>
            <person name="Hahn C."/>
            <person name="Garcia-Roger E.M."/>
            <person name="Carmona M.J."/>
            <person name="Serra M."/>
            <person name="Gomez A."/>
        </authorList>
    </citation>
    <scope>NUCLEOTIDE SEQUENCE [LARGE SCALE GENOMIC DNA]</scope>
    <source>
        <strain evidence="3">HYR1</strain>
    </source>
</reference>
<evidence type="ECO:0000256" key="2">
    <source>
        <dbReference type="ARBA" id="ARBA00022737"/>
    </source>
</evidence>
<evidence type="ECO:0000313" key="4">
    <source>
        <dbReference type="Proteomes" id="UP000276133"/>
    </source>
</evidence>
<dbReference type="Gene3D" id="3.80.10.10">
    <property type="entry name" value="Ribonuclease Inhibitor"/>
    <property type="match status" value="1"/>
</dbReference>
<dbReference type="Pfam" id="PF13855">
    <property type="entry name" value="LRR_8"/>
    <property type="match status" value="1"/>
</dbReference>
<accession>A0A3M7Q3E4</accession>
<gene>
    <name evidence="3" type="ORF">BpHYR1_016581</name>
</gene>
<evidence type="ECO:0000256" key="1">
    <source>
        <dbReference type="ARBA" id="ARBA00022614"/>
    </source>
</evidence>
<name>A0A3M7Q3E4_BRAPC</name>
<dbReference type="InterPro" id="IPR003591">
    <property type="entry name" value="Leu-rich_rpt_typical-subtyp"/>
</dbReference>
<proteinExistence type="predicted"/>
<dbReference type="InterPro" id="IPR001611">
    <property type="entry name" value="Leu-rich_rpt"/>
</dbReference>
<dbReference type="AlphaFoldDB" id="A0A3M7Q3E4"/>
<dbReference type="InterPro" id="IPR032675">
    <property type="entry name" value="LRR_dom_sf"/>
</dbReference>
<dbReference type="EMBL" id="REGN01007547">
    <property type="protein sequence ID" value="RNA05976.1"/>
    <property type="molecule type" value="Genomic_DNA"/>
</dbReference>
<dbReference type="Proteomes" id="UP000276133">
    <property type="component" value="Unassembled WGS sequence"/>
</dbReference>
<comment type="caution">
    <text evidence="3">The sequence shown here is derived from an EMBL/GenBank/DDBJ whole genome shotgun (WGS) entry which is preliminary data.</text>
</comment>
<dbReference type="SMART" id="SM00369">
    <property type="entry name" value="LRR_TYP"/>
    <property type="match status" value="2"/>
</dbReference>
<dbReference type="SUPFAM" id="SSF52058">
    <property type="entry name" value="L domain-like"/>
    <property type="match status" value="1"/>
</dbReference>
<keyword evidence="2" id="KW-0677">Repeat</keyword>
<protein>
    <submittedName>
        <fullName evidence="3">Uncharacterized protein</fullName>
    </submittedName>
</protein>
<dbReference type="PROSITE" id="PS51450">
    <property type="entry name" value="LRR"/>
    <property type="match status" value="1"/>
</dbReference>